<dbReference type="GO" id="GO:0071555">
    <property type="term" value="P:cell wall organization"/>
    <property type="evidence" value="ECO:0007669"/>
    <property type="project" value="UniProtKB-KW"/>
</dbReference>
<dbReference type="GO" id="GO:0016829">
    <property type="term" value="F:lyase activity"/>
    <property type="evidence" value="ECO:0007669"/>
    <property type="project" value="UniProtKB-KW"/>
</dbReference>
<evidence type="ECO:0000256" key="1">
    <source>
        <dbReference type="ARBA" id="ARBA00022475"/>
    </source>
</evidence>
<dbReference type="HAMAP" id="MF_02065">
    <property type="entry name" value="MltG"/>
    <property type="match status" value="1"/>
</dbReference>
<name>A0AA48RBT6_9ZZZZ</name>
<dbReference type="EC" id="4.2.2.-" evidence="9"/>
<dbReference type="PANTHER" id="PTHR30518:SF2">
    <property type="entry name" value="ENDOLYTIC MUREIN TRANSGLYCOSYLASE"/>
    <property type="match status" value="1"/>
</dbReference>
<keyword evidence="2 8" id="KW-0812">Transmembrane</keyword>
<dbReference type="Pfam" id="PF02618">
    <property type="entry name" value="YceG"/>
    <property type="match status" value="1"/>
</dbReference>
<evidence type="ECO:0000313" key="9">
    <source>
        <dbReference type="EMBL" id="CAJ0887029.1"/>
    </source>
</evidence>
<feature type="compositionally biased region" description="Low complexity" evidence="7">
    <location>
        <begin position="34"/>
        <end position="47"/>
    </location>
</feature>
<protein>
    <submittedName>
        <fullName evidence="9">Endolytic murein transglycosylase</fullName>
        <ecNumber evidence="9">4.2.2.-</ecNumber>
    </submittedName>
</protein>
<evidence type="ECO:0000256" key="2">
    <source>
        <dbReference type="ARBA" id="ARBA00022692"/>
    </source>
</evidence>
<feature type="region of interest" description="Disordered" evidence="7">
    <location>
        <begin position="681"/>
        <end position="756"/>
    </location>
</feature>
<feature type="region of interest" description="Disordered" evidence="7">
    <location>
        <begin position="498"/>
        <end position="566"/>
    </location>
</feature>
<reference evidence="9" key="1">
    <citation type="submission" date="2023-07" db="EMBL/GenBank/DDBJ databases">
        <authorList>
            <person name="Pelsma A.J. K."/>
        </authorList>
    </citation>
    <scope>NUCLEOTIDE SEQUENCE</scope>
</reference>
<feature type="compositionally biased region" description="Basic and acidic residues" evidence="7">
    <location>
        <begin position="498"/>
        <end position="508"/>
    </location>
</feature>
<dbReference type="AlphaFoldDB" id="A0AA48RBT6"/>
<feature type="compositionally biased region" description="Basic and acidic residues" evidence="7">
    <location>
        <begin position="50"/>
        <end position="64"/>
    </location>
</feature>
<feature type="compositionally biased region" description="Low complexity" evidence="7">
    <location>
        <begin position="76"/>
        <end position="89"/>
    </location>
</feature>
<dbReference type="Gene3D" id="3.30.160.60">
    <property type="entry name" value="Classic Zinc Finger"/>
    <property type="match status" value="1"/>
</dbReference>
<evidence type="ECO:0000256" key="3">
    <source>
        <dbReference type="ARBA" id="ARBA00022989"/>
    </source>
</evidence>
<feature type="compositionally biased region" description="Polar residues" evidence="7">
    <location>
        <begin position="742"/>
        <end position="756"/>
    </location>
</feature>
<keyword evidence="1" id="KW-1003">Cell membrane</keyword>
<feature type="transmembrane region" description="Helical" evidence="8">
    <location>
        <begin position="179"/>
        <end position="204"/>
    </location>
</feature>
<dbReference type="NCBIfam" id="TIGR00247">
    <property type="entry name" value="endolytic transglycosylase MltG"/>
    <property type="match status" value="1"/>
</dbReference>
<keyword evidence="5 9" id="KW-0456">Lyase</keyword>
<sequence>MMSDETGDTPATPDEPAKTPGSEPAPAAVDAKSETAPSTGTTAEAAPAPEPDKAPKAESPEPQKSEAPAPAPVVAPPETAKAETPAPVVIPPEAVKAEAPAPAPVAIPPEPVKAEAPAPVEIAPPPPSVEPPPPAKGPAEKAGSSIFSRRRQGAQQTMQPEAPPARPQKKKKKRRDGTLSVMSGFLSFMLVALVASAFGIVAVLHKLKEPGPLAADKILYMPPGSDVPEMLAQLKGAGVIDSPGLMNFALLIQNARGKIKPGEYLFKKSVSLREVIDEMVAGRQVMHSLTIPEGLTSEQIAQRLRDSDLLAGDIRETPKEGALLPETYKFPRGFQRGKLISKMQDDQRKLVDQIWAKRAGNLPLRSPYELVTLASIVEKETGKSEERPRVAAVFVNRLRKGMRLQSDPTIIYGLVGGKATLGRGILRSEIEKWTPYNTYAIDGLPPGPIANPGKAALEAVANPAPTRDLYFVADGTGGHVFAESLDQHSRNVQSWRKIEQDQKAKAGEQPDQAVPAAVPPAAPKSDKRTEAPIGRMVRLGARQEDYPPPGRDPARDMAPDDGATHRLGKFGPAGAAFELGGLEDPTADAAPHLARLRVAKAYFTQKATQRRAPAEGFDPSQLVARATAPDAEEEEGAIGPDMMARESADGKALPDGDIASYPVSAARRAELKARATRLGLSTGSDELPAGALGEKVAPETETARPVSQEALALAPTTAPRRPRAFDASEGTALDPLRDRSWDLTSAKTVPSTASLR</sequence>
<dbReference type="CDD" id="cd08010">
    <property type="entry name" value="MltG_like"/>
    <property type="match status" value="1"/>
</dbReference>
<feature type="compositionally biased region" description="Basic and acidic residues" evidence="7">
    <location>
        <begin position="552"/>
        <end position="564"/>
    </location>
</feature>
<gene>
    <name evidence="9" type="primary">mltG</name>
    <name evidence="9" type="ORF">AMST5_03761</name>
</gene>
<evidence type="ECO:0000256" key="5">
    <source>
        <dbReference type="ARBA" id="ARBA00023239"/>
    </source>
</evidence>
<dbReference type="PANTHER" id="PTHR30518">
    <property type="entry name" value="ENDOLYTIC MUREIN TRANSGLYCOSYLASE"/>
    <property type="match status" value="1"/>
</dbReference>
<feature type="compositionally biased region" description="Pro residues" evidence="7">
    <location>
        <begin position="122"/>
        <end position="136"/>
    </location>
</feature>
<proteinExistence type="inferred from homology"/>
<feature type="region of interest" description="Disordered" evidence="7">
    <location>
        <begin position="117"/>
        <end position="176"/>
    </location>
</feature>
<keyword evidence="4 8" id="KW-0472">Membrane</keyword>
<evidence type="ECO:0000256" key="6">
    <source>
        <dbReference type="ARBA" id="ARBA00023316"/>
    </source>
</evidence>
<feature type="region of interest" description="Disordered" evidence="7">
    <location>
        <begin position="1"/>
        <end position="89"/>
    </location>
</feature>
<organism evidence="9">
    <name type="scientific">freshwater sediment metagenome</name>
    <dbReference type="NCBI Taxonomy" id="556182"/>
    <lineage>
        <taxon>unclassified sequences</taxon>
        <taxon>metagenomes</taxon>
        <taxon>ecological metagenomes</taxon>
    </lineage>
</organism>
<keyword evidence="6" id="KW-0961">Cell wall biogenesis/degradation</keyword>
<evidence type="ECO:0000256" key="7">
    <source>
        <dbReference type="SAM" id="MobiDB-lite"/>
    </source>
</evidence>
<dbReference type="EMBL" id="OY288114">
    <property type="protein sequence ID" value="CAJ0887029.1"/>
    <property type="molecule type" value="Genomic_DNA"/>
</dbReference>
<evidence type="ECO:0000256" key="4">
    <source>
        <dbReference type="ARBA" id="ARBA00023136"/>
    </source>
</evidence>
<dbReference type="Gene3D" id="3.30.1490.480">
    <property type="entry name" value="Endolytic murein transglycosylase"/>
    <property type="match status" value="1"/>
</dbReference>
<evidence type="ECO:0000256" key="8">
    <source>
        <dbReference type="SAM" id="Phobius"/>
    </source>
</evidence>
<accession>A0AA48RBT6</accession>
<keyword evidence="3 8" id="KW-1133">Transmembrane helix</keyword>
<dbReference type="InterPro" id="IPR003770">
    <property type="entry name" value="MLTG-like"/>
</dbReference>